<evidence type="ECO:0000313" key="1">
    <source>
        <dbReference type="EMBL" id="KAF2278612.1"/>
    </source>
</evidence>
<evidence type="ECO:0000313" key="2">
    <source>
        <dbReference type="Proteomes" id="UP000800097"/>
    </source>
</evidence>
<dbReference type="RefSeq" id="XP_033656151.1">
    <property type="nucleotide sequence ID" value="XM_033799605.1"/>
</dbReference>
<sequence>MPMFQFFDLDAGGLEFNEAVSTSRLVYILPHEADGTTSPFWELGAVSSKENYGLALPRVSRAATRFSAYFVFIIGNDTAIEFDRTVFSFYPKNESVVQRKGNWVSSVRLSFEPAAVLSCPWKFALSIG</sequence>
<dbReference type="AlphaFoldDB" id="A0A6A6JQ00"/>
<gene>
    <name evidence="1" type="ORF">EI97DRAFT_440163</name>
</gene>
<protein>
    <submittedName>
        <fullName evidence="1">Uncharacterized protein</fullName>
    </submittedName>
</protein>
<dbReference type="EMBL" id="ML986487">
    <property type="protein sequence ID" value="KAF2278612.1"/>
    <property type="molecule type" value="Genomic_DNA"/>
</dbReference>
<dbReference type="GeneID" id="54552780"/>
<keyword evidence="2" id="KW-1185">Reference proteome</keyword>
<organism evidence="1 2">
    <name type="scientific">Westerdykella ornata</name>
    <dbReference type="NCBI Taxonomy" id="318751"/>
    <lineage>
        <taxon>Eukaryota</taxon>
        <taxon>Fungi</taxon>
        <taxon>Dikarya</taxon>
        <taxon>Ascomycota</taxon>
        <taxon>Pezizomycotina</taxon>
        <taxon>Dothideomycetes</taxon>
        <taxon>Pleosporomycetidae</taxon>
        <taxon>Pleosporales</taxon>
        <taxon>Sporormiaceae</taxon>
        <taxon>Westerdykella</taxon>
    </lineage>
</organism>
<reference evidence="1" key="1">
    <citation type="journal article" date="2020" name="Stud. Mycol.">
        <title>101 Dothideomycetes genomes: a test case for predicting lifestyles and emergence of pathogens.</title>
        <authorList>
            <person name="Haridas S."/>
            <person name="Albert R."/>
            <person name="Binder M."/>
            <person name="Bloem J."/>
            <person name="Labutti K."/>
            <person name="Salamov A."/>
            <person name="Andreopoulos B."/>
            <person name="Baker S."/>
            <person name="Barry K."/>
            <person name="Bills G."/>
            <person name="Bluhm B."/>
            <person name="Cannon C."/>
            <person name="Castanera R."/>
            <person name="Culley D."/>
            <person name="Daum C."/>
            <person name="Ezra D."/>
            <person name="Gonzalez J."/>
            <person name="Henrissat B."/>
            <person name="Kuo A."/>
            <person name="Liang C."/>
            <person name="Lipzen A."/>
            <person name="Lutzoni F."/>
            <person name="Magnuson J."/>
            <person name="Mondo S."/>
            <person name="Nolan M."/>
            <person name="Ohm R."/>
            <person name="Pangilinan J."/>
            <person name="Park H.-J."/>
            <person name="Ramirez L."/>
            <person name="Alfaro M."/>
            <person name="Sun H."/>
            <person name="Tritt A."/>
            <person name="Yoshinaga Y."/>
            <person name="Zwiers L.-H."/>
            <person name="Turgeon B."/>
            <person name="Goodwin S."/>
            <person name="Spatafora J."/>
            <person name="Crous P."/>
            <person name="Grigoriev I."/>
        </authorList>
    </citation>
    <scope>NUCLEOTIDE SEQUENCE</scope>
    <source>
        <strain evidence="1">CBS 379.55</strain>
    </source>
</reference>
<accession>A0A6A6JQ00</accession>
<dbReference type="Proteomes" id="UP000800097">
    <property type="component" value="Unassembled WGS sequence"/>
</dbReference>
<proteinExistence type="predicted"/>
<name>A0A6A6JQ00_WESOR</name>